<accession>A0A5J4RYT0</accession>
<feature type="non-terminal residue" evidence="2">
    <location>
        <position position="1"/>
    </location>
</feature>
<evidence type="ECO:0000259" key="1">
    <source>
        <dbReference type="Pfam" id="PF25852"/>
    </source>
</evidence>
<sequence>VYYTPINDGHNWTNVSVNNLPGNANLSSIQTFQEKLYVVTTDEQIYFSSDGITWNKDSALSDNGIETLIAGFPDAIAGIKNENGIRKFCITANQNFSEWKTGGEVPAKFLSKDISSTVYKTKTGNWKAFMVADISNESDVKPIYTIPWFSVDGKRWTAADSPILDDNDNYGCPYLRQPSIIYYNDKFYVFGKNFDCFYISPEGLTWSRVEKKALFPKHFEGMSNYSMVVDKNNFIWIIWGKEGEVWRGRINKLGFKTI</sequence>
<reference evidence="2" key="1">
    <citation type="submission" date="2019-03" db="EMBL/GenBank/DDBJ databases">
        <title>Single cell metagenomics reveals metabolic interactions within the superorganism composed of flagellate Streblomastix strix and complex community of Bacteroidetes bacteria on its surface.</title>
        <authorList>
            <person name="Treitli S.C."/>
            <person name="Kolisko M."/>
            <person name="Husnik F."/>
            <person name="Keeling P."/>
            <person name="Hampl V."/>
        </authorList>
    </citation>
    <scope>NUCLEOTIDE SEQUENCE</scope>
    <source>
        <strain evidence="2">STM</strain>
    </source>
</reference>
<dbReference type="AlphaFoldDB" id="A0A5J4RYT0"/>
<gene>
    <name evidence="2" type="ORF">EZS27_013731</name>
</gene>
<dbReference type="Pfam" id="PF25852">
    <property type="entry name" value="DUF6242_C"/>
    <property type="match status" value="1"/>
</dbReference>
<dbReference type="InterPro" id="IPR058667">
    <property type="entry name" value="DUF6242_C"/>
</dbReference>
<dbReference type="SUPFAM" id="SSF110296">
    <property type="entry name" value="Oligoxyloglucan reducing end-specific cellobiohydrolase"/>
    <property type="match status" value="1"/>
</dbReference>
<protein>
    <recommendedName>
        <fullName evidence="1">DUF6242 domain-containing protein</fullName>
    </recommendedName>
</protein>
<proteinExistence type="predicted"/>
<organism evidence="2">
    <name type="scientific">termite gut metagenome</name>
    <dbReference type="NCBI Taxonomy" id="433724"/>
    <lineage>
        <taxon>unclassified sequences</taxon>
        <taxon>metagenomes</taxon>
        <taxon>organismal metagenomes</taxon>
    </lineage>
</organism>
<evidence type="ECO:0000313" key="2">
    <source>
        <dbReference type="EMBL" id="KAA6338240.1"/>
    </source>
</evidence>
<dbReference type="EMBL" id="SNRY01000632">
    <property type="protein sequence ID" value="KAA6338240.1"/>
    <property type="molecule type" value="Genomic_DNA"/>
</dbReference>
<feature type="domain" description="DUF6242" evidence="1">
    <location>
        <begin position="1"/>
        <end position="257"/>
    </location>
</feature>
<name>A0A5J4RYT0_9ZZZZ</name>
<comment type="caution">
    <text evidence="2">The sequence shown here is derived from an EMBL/GenBank/DDBJ whole genome shotgun (WGS) entry which is preliminary data.</text>
</comment>